<protein>
    <recommendedName>
        <fullName evidence="1">NADPH-dependent FMN reductase-like domain-containing protein</fullName>
    </recommendedName>
</protein>
<dbReference type="Gene3D" id="3.40.50.360">
    <property type="match status" value="1"/>
</dbReference>
<keyword evidence="3" id="KW-1185">Reference proteome</keyword>
<feature type="domain" description="NADPH-dependent FMN reductase-like" evidence="1">
    <location>
        <begin position="30"/>
        <end position="171"/>
    </location>
</feature>
<dbReference type="EMBL" id="BMMX01000001">
    <property type="protein sequence ID" value="GGK73992.1"/>
    <property type="molecule type" value="Genomic_DNA"/>
</dbReference>
<dbReference type="AlphaFoldDB" id="A0A8J3BSF8"/>
<dbReference type="PANTHER" id="PTHR30543:SF21">
    <property type="entry name" value="NAD(P)H-DEPENDENT FMN REDUCTASE LOT6"/>
    <property type="match status" value="1"/>
</dbReference>
<proteinExistence type="predicted"/>
<gene>
    <name evidence="2" type="ORF">GCM10012284_04960</name>
</gene>
<dbReference type="Pfam" id="PF03358">
    <property type="entry name" value="FMN_red"/>
    <property type="match status" value="1"/>
</dbReference>
<dbReference type="InterPro" id="IPR005025">
    <property type="entry name" value="FMN_Rdtase-like_dom"/>
</dbReference>
<reference evidence="2" key="1">
    <citation type="journal article" date="2014" name="Int. J. Syst. Evol. Microbiol.">
        <title>Complete genome sequence of Corynebacterium casei LMG S-19264T (=DSM 44701T), isolated from a smear-ripened cheese.</title>
        <authorList>
            <consortium name="US DOE Joint Genome Institute (JGI-PGF)"/>
            <person name="Walter F."/>
            <person name="Albersmeier A."/>
            <person name="Kalinowski J."/>
            <person name="Ruckert C."/>
        </authorList>
    </citation>
    <scope>NUCLEOTIDE SEQUENCE</scope>
    <source>
        <strain evidence="2">CGMCC 4.7299</strain>
    </source>
</reference>
<dbReference type="GO" id="GO:0010181">
    <property type="term" value="F:FMN binding"/>
    <property type="evidence" value="ECO:0007669"/>
    <property type="project" value="TreeGrafter"/>
</dbReference>
<dbReference type="InterPro" id="IPR050712">
    <property type="entry name" value="NAD(P)H-dep_reductase"/>
</dbReference>
<reference evidence="2" key="2">
    <citation type="submission" date="2020-09" db="EMBL/GenBank/DDBJ databases">
        <authorList>
            <person name="Sun Q."/>
            <person name="Zhou Y."/>
        </authorList>
    </citation>
    <scope>NUCLEOTIDE SEQUENCE</scope>
    <source>
        <strain evidence="2">CGMCC 4.7299</strain>
    </source>
</reference>
<dbReference type="GO" id="GO:0005829">
    <property type="term" value="C:cytosol"/>
    <property type="evidence" value="ECO:0007669"/>
    <property type="project" value="TreeGrafter"/>
</dbReference>
<dbReference type="Proteomes" id="UP000656042">
    <property type="component" value="Unassembled WGS sequence"/>
</dbReference>
<comment type="caution">
    <text evidence="2">The sequence shown here is derived from an EMBL/GenBank/DDBJ whole genome shotgun (WGS) entry which is preliminary data.</text>
</comment>
<accession>A0A8J3BSF8</accession>
<name>A0A8J3BSF8_9ACTN</name>
<evidence type="ECO:0000313" key="3">
    <source>
        <dbReference type="Proteomes" id="UP000656042"/>
    </source>
</evidence>
<sequence>MGRIRGGFPADVAGHRPSCRLMRKVVPAMTRIVLISGSLRPQSTSELVARWCAARCREGGATAEVVPGTALQFPFYRSGVADGDPAVRAYLDALRAADGVVLISPTYHGTVSGLLKNALDYVNELTTPRAYLDGVPVGCVAIGAGAQGTASTLGTLRTIAHAVRAWPTPLGVTLHAWAEGTDTAEQILRQQRLTTMTGQVLLMATSLGLAQPAVPS</sequence>
<dbReference type="GO" id="GO:0016491">
    <property type="term" value="F:oxidoreductase activity"/>
    <property type="evidence" value="ECO:0007669"/>
    <property type="project" value="InterPro"/>
</dbReference>
<dbReference type="SUPFAM" id="SSF52218">
    <property type="entry name" value="Flavoproteins"/>
    <property type="match status" value="1"/>
</dbReference>
<evidence type="ECO:0000259" key="1">
    <source>
        <dbReference type="Pfam" id="PF03358"/>
    </source>
</evidence>
<dbReference type="InterPro" id="IPR029039">
    <property type="entry name" value="Flavoprotein-like_sf"/>
</dbReference>
<organism evidence="2 3">
    <name type="scientific">Mangrovihabitans endophyticus</name>
    <dbReference type="NCBI Taxonomy" id="1751298"/>
    <lineage>
        <taxon>Bacteria</taxon>
        <taxon>Bacillati</taxon>
        <taxon>Actinomycetota</taxon>
        <taxon>Actinomycetes</taxon>
        <taxon>Micromonosporales</taxon>
        <taxon>Micromonosporaceae</taxon>
        <taxon>Mangrovihabitans</taxon>
    </lineage>
</organism>
<dbReference type="PANTHER" id="PTHR30543">
    <property type="entry name" value="CHROMATE REDUCTASE"/>
    <property type="match status" value="1"/>
</dbReference>
<evidence type="ECO:0000313" key="2">
    <source>
        <dbReference type="EMBL" id="GGK73992.1"/>
    </source>
</evidence>